<dbReference type="EMBL" id="JAHUTJ010057926">
    <property type="protein sequence ID" value="MED6286724.1"/>
    <property type="molecule type" value="Genomic_DNA"/>
</dbReference>
<sequence length="174" mass="19176">MDTLFSVFLGVVILCLRVGSISAQLPTAHLGRAEKGELRLVNEELRYMFHCSFHSLNSSHALLFCKMLPNVTIHPSIHPSILFRLSVVGSREQQPKQRDPDFHLTSRLGQLVGGNPKAFPGQPRNIVLPACPRSSSGPPAGGTCPEHLTGRHPYQMPVPTQLAPLNVEKQRLFS</sequence>
<evidence type="ECO:0000256" key="1">
    <source>
        <dbReference type="SAM" id="SignalP"/>
    </source>
</evidence>
<accession>A0ABU7EJA4</accession>
<feature type="chain" id="PRO_5046316359" description="Secreted protein" evidence="1">
    <location>
        <begin position="24"/>
        <end position="174"/>
    </location>
</feature>
<evidence type="ECO:0008006" key="4">
    <source>
        <dbReference type="Google" id="ProtNLM"/>
    </source>
</evidence>
<gene>
    <name evidence="2" type="ORF">CHARACLAT_009104</name>
</gene>
<comment type="caution">
    <text evidence="2">The sequence shown here is derived from an EMBL/GenBank/DDBJ whole genome shotgun (WGS) entry which is preliminary data.</text>
</comment>
<reference evidence="2 3" key="1">
    <citation type="submission" date="2021-06" db="EMBL/GenBank/DDBJ databases">
        <authorList>
            <person name="Palmer J.M."/>
        </authorList>
    </citation>
    <scope>NUCLEOTIDE SEQUENCE [LARGE SCALE GENOMIC DNA]</scope>
    <source>
        <strain evidence="2 3">CL_MEX2019</strain>
        <tissue evidence="2">Muscle</tissue>
    </source>
</reference>
<keyword evidence="3" id="KW-1185">Reference proteome</keyword>
<proteinExistence type="predicted"/>
<protein>
    <recommendedName>
        <fullName evidence="4">Secreted protein</fullName>
    </recommendedName>
</protein>
<evidence type="ECO:0000313" key="3">
    <source>
        <dbReference type="Proteomes" id="UP001352852"/>
    </source>
</evidence>
<name>A0ABU7EJA4_9TELE</name>
<evidence type="ECO:0000313" key="2">
    <source>
        <dbReference type="EMBL" id="MED6286724.1"/>
    </source>
</evidence>
<organism evidence="2 3">
    <name type="scientific">Characodon lateralis</name>
    <dbReference type="NCBI Taxonomy" id="208331"/>
    <lineage>
        <taxon>Eukaryota</taxon>
        <taxon>Metazoa</taxon>
        <taxon>Chordata</taxon>
        <taxon>Craniata</taxon>
        <taxon>Vertebrata</taxon>
        <taxon>Euteleostomi</taxon>
        <taxon>Actinopterygii</taxon>
        <taxon>Neopterygii</taxon>
        <taxon>Teleostei</taxon>
        <taxon>Neoteleostei</taxon>
        <taxon>Acanthomorphata</taxon>
        <taxon>Ovalentaria</taxon>
        <taxon>Atherinomorphae</taxon>
        <taxon>Cyprinodontiformes</taxon>
        <taxon>Goodeidae</taxon>
        <taxon>Characodon</taxon>
    </lineage>
</organism>
<keyword evidence="1" id="KW-0732">Signal</keyword>
<feature type="signal peptide" evidence="1">
    <location>
        <begin position="1"/>
        <end position="23"/>
    </location>
</feature>
<dbReference type="Proteomes" id="UP001352852">
    <property type="component" value="Unassembled WGS sequence"/>
</dbReference>